<sequence length="160" mass="17055">MADLNMATVMSLSGRVGLVTGRGTGILCFKWCQGIYHGRRLDILEQAAASVTGVPGSVVPIQMDVTDEESVKAGAKHTEGIDGKLDILVNNAGIAGALRDPDFGEKMFAATDPFEPETVQTWTDLFALNTIAPFFVVRAFQSLLIKGARSRPQGTSSVIN</sequence>
<dbReference type="PANTHER" id="PTHR43618:SF4">
    <property type="entry name" value="SHORT CHAIN DEHYDROGENASE_REDUCTASE FAMILY (AFU_ORTHOLOGUE AFUA_7G04540)"/>
    <property type="match status" value="1"/>
</dbReference>
<proteinExistence type="inferred from homology"/>
<evidence type="ECO:0008006" key="6">
    <source>
        <dbReference type="Google" id="ProtNLM"/>
    </source>
</evidence>
<dbReference type="Pfam" id="PF00106">
    <property type="entry name" value="adh_short"/>
    <property type="match status" value="1"/>
</dbReference>
<dbReference type="InterPro" id="IPR036291">
    <property type="entry name" value="NAD(P)-bd_dom_sf"/>
</dbReference>
<comment type="similarity">
    <text evidence="1">Belongs to the short-chain dehydrogenases/reductases (SDR) family.</text>
</comment>
<keyword evidence="2" id="KW-0521">NADP</keyword>
<evidence type="ECO:0000256" key="2">
    <source>
        <dbReference type="ARBA" id="ARBA00022857"/>
    </source>
</evidence>
<dbReference type="Gene3D" id="3.40.50.720">
    <property type="entry name" value="NAD(P)-binding Rossmann-like Domain"/>
    <property type="match status" value="1"/>
</dbReference>
<dbReference type="InterPro" id="IPR052178">
    <property type="entry name" value="Sec_Metab_Biosynth_SDR"/>
</dbReference>
<keyword evidence="3" id="KW-0560">Oxidoreductase</keyword>
<evidence type="ECO:0000256" key="1">
    <source>
        <dbReference type="ARBA" id="ARBA00006484"/>
    </source>
</evidence>
<dbReference type="PANTHER" id="PTHR43618">
    <property type="entry name" value="7-ALPHA-HYDROXYSTEROID DEHYDROGENASE"/>
    <property type="match status" value="1"/>
</dbReference>
<gene>
    <name evidence="4" type="ORF">EV421DRAFT_1738199</name>
</gene>
<name>A0AA39JBL8_9AGAR</name>
<comment type="caution">
    <text evidence="4">The sequence shown here is derived from an EMBL/GenBank/DDBJ whole genome shotgun (WGS) entry which is preliminary data.</text>
</comment>
<feature type="non-terminal residue" evidence="4">
    <location>
        <position position="160"/>
    </location>
</feature>
<keyword evidence="5" id="KW-1185">Reference proteome</keyword>
<evidence type="ECO:0000313" key="5">
    <source>
        <dbReference type="Proteomes" id="UP001175226"/>
    </source>
</evidence>
<dbReference type="GO" id="GO:0016491">
    <property type="term" value="F:oxidoreductase activity"/>
    <property type="evidence" value="ECO:0007669"/>
    <property type="project" value="UniProtKB-KW"/>
</dbReference>
<dbReference type="AlphaFoldDB" id="A0AA39JBL8"/>
<dbReference type="InterPro" id="IPR002347">
    <property type="entry name" value="SDR_fam"/>
</dbReference>
<protein>
    <recommendedName>
        <fullName evidence="6">NAD(P)-binding protein</fullName>
    </recommendedName>
</protein>
<dbReference type="EMBL" id="JAUEPT010000040">
    <property type="protein sequence ID" value="KAK0439017.1"/>
    <property type="molecule type" value="Genomic_DNA"/>
</dbReference>
<evidence type="ECO:0000256" key="3">
    <source>
        <dbReference type="ARBA" id="ARBA00023002"/>
    </source>
</evidence>
<dbReference type="Proteomes" id="UP001175226">
    <property type="component" value="Unassembled WGS sequence"/>
</dbReference>
<evidence type="ECO:0000313" key="4">
    <source>
        <dbReference type="EMBL" id="KAK0439017.1"/>
    </source>
</evidence>
<dbReference type="SUPFAM" id="SSF51735">
    <property type="entry name" value="NAD(P)-binding Rossmann-fold domains"/>
    <property type="match status" value="1"/>
</dbReference>
<reference evidence="4" key="1">
    <citation type="submission" date="2023-06" db="EMBL/GenBank/DDBJ databases">
        <authorList>
            <consortium name="Lawrence Berkeley National Laboratory"/>
            <person name="Ahrendt S."/>
            <person name="Sahu N."/>
            <person name="Indic B."/>
            <person name="Wong-Bajracharya J."/>
            <person name="Merenyi Z."/>
            <person name="Ke H.-M."/>
            <person name="Monk M."/>
            <person name="Kocsube S."/>
            <person name="Drula E."/>
            <person name="Lipzen A."/>
            <person name="Balint B."/>
            <person name="Henrissat B."/>
            <person name="Andreopoulos B."/>
            <person name="Martin F.M."/>
            <person name="Harder C.B."/>
            <person name="Rigling D."/>
            <person name="Ford K.L."/>
            <person name="Foster G.D."/>
            <person name="Pangilinan J."/>
            <person name="Papanicolaou A."/>
            <person name="Barry K."/>
            <person name="LaButti K."/>
            <person name="Viragh M."/>
            <person name="Koriabine M."/>
            <person name="Yan M."/>
            <person name="Riley R."/>
            <person name="Champramary S."/>
            <person name="Plett K.L."/>
            <person name="Tsai I.J."/>
            <person name="Slot J."/>
            <person name="Sipos G."/>
            <person name="Plett J."/>
            <person name="Nagy L.G."/>
            <person name="Grigoriev I.V."/>
        </authorList>
    </citation>
    <scope>NUCLEOTIDE SEQUENCE</scope>
    <source>
        <strain evidence="4">FPL87.14</strain>
    </source>
</reference>
<organism evidence="4 5">
    <name type="scientific">Armillaria borealis</name>
    <dbReference type="NCBI Taxonomy" id="47425"/>
    <lineage>
        <taxon>Eukaryota</taxon>
        <taxon>Fungi</taxon>
        <taxon>Dikarya</taxon>
        <taxon>Basidiomycota</taxon>
        <taxon>Agaricomycotina</taxon>
        <taxon>Agaricomycetes</taxon>
        <taxon>Agaricomycetidae</taxon>
        <taxon>Agaricales</taxon>
        <taxon>Marasmiineae</taxon>
        <taxon>Physalacriaceae</taxon>
        <taxon>Armillaria</taxon>
    </lineage>
</organism>
<accession>A0AA39JBL8</accession>